<dbReference type="Pfam" id="PF17820">
    <property type="entry name" value="PDZ_6"/>
    <property type="match status" value="1"/>
</dbReference>
<dbReference type="GO" id="GO:0030288">
    <property type="term" value="C:outer membrane-bounded periplasmic space"/>
    <property type="evidence" value="ECO:0007669"/>
    <property type="project" value="TreeGrafter"/>
</dbReference>
<dbReference type="InterPro" id="IPR029045">
    <property type="entry name" value="ClpP/crotonase-like_dom_sf"/>
</dbReference>
<dbReference type="InterPro" id="IPR036034">
    <property type="entry name" value="PDZ_sf"/>
</dbReference>
<sequence length="391" mass="42643">MAFAVVGASFFLGIAVGYINRPAVEKVVNVLHQESSKPAEVDFSTFWTVWTKLETQYVDKSKIDRQKLVDGAIAGMVKAIGDPYTVYFPPEDAKAFQQEIKGSFGGIGAEIGLRKGIVTVVAPLKNSPAEHVGLKAGDKILKIGDRDTTDMSVEEAVKMIRGEKGTIVRLTIFRDGDTETREFSVTRDTIVVPNITTEEKPNGIYVIQLAHFSENAASDFRKAVSEFMRSGKKKLVLDLRNNPGGYLESAVDIASWFLPAGDVVVSERWSDGREEIYRSKGYKALETTPVVILVNKGSASASEILAGALRDQRGIKLIGEKTFGKGSVQELENLPRNASLKITIAKWYTPSGKSINDNGLDPDITVTASATSTEALDEKDPVLDKALEILR</sequence>
<dbReference type="InterPro" id="IPR005151">
    <property type="entry name" value="Tail-specific_protease"/>
</dbReference>
<keyword evidence="4 5" id="KW-0720">Serine protease</keyword>
<dbReference type="SUPFAM" id="SSF50156">
    <property type="entry name" value="PDZ domain-like"/>
    <property type="match status" value="1"/>
</dbReference>
<dbReference type="GO" id="GO:0004175">
    <property type="term" value="F:endopeptidase activity"/>
    <property type="evidence" value="ECO:0007669"/>
    <property type="project" value="TreeGrafter"/>
</dbReference>
<dbReference type="Gene3D" id="3.30.750.44">
    <property type="match status" value="1"/>
</dbReference>
<dbReference type="GO" id="GO:0006508">
    <property type="term" value="P:proteolysis"/>
    <property type="evidence" value="ECO:0007669"/>
    <property type="project" value="UniProtKB-KW"/>
</dbReference>
<evidence type="ECO:0000256" key="1">
    <source>
        <dbReference type="ARBA" id="ARBA00009179"/>
    </source>
</evidence>
<dbReference type="AlphaFoldDB" id="A0A1G2KQM8"/>
<dbReference type="EMBL" id="MHQJ01000009">
    <property type="protein sequence ID" value="OHA01726.1"/>
    <property type="molecule type" value="Genomic_DNA"/>
</dbReference>
<feature type="domain" description="PDZ" evidence="6">
    <location>
        <begin position="93"/>
        <end position="161"/>
    </location>
</feature>
<dbReference type="GO" id="GO:0007165">
    <property type="term" value="P:signal transduction"/>
    <property type="evidence" value="ECO:0007669"/>
    <property type="project" value="TreeGrafter"/>
</dbReference>
<keyword evidence="2 5" id="KW-0645">Protease</keyword>
<dbReference type="SUPFAM" id="SSF52096">
    <property type="entry name" value="ClpP/crotonase"/>
    <property type="match status" value="1"/>
</dbReference>
<gene>
    <name evidence="7" type="ORF">A3C11_00305</name>
</gene>
<name>A0A1G2KQM8_9BACT</name>
<evidence type="ECO:0000256" key="4">
    <source>
        <dbReference type="ARBA" id="ARBA00022825"/>
    </source>
</evidence>
<dbReference type="InterPro" id="IPR055210">
    <property type="entry name" value="CtpA/B_N"/>
</dbReference>
<dbReference type="InterPro" id="IPR041489">
    <property type="entry name" value="PDZ_6"/>
</dbReference>
<evidence type="ECO:0000256" key="5">
    <source>
        <dbReference type="RuleBase" id="RU004404"/>
    </source>
</evidence>
<dbReference type="FunFam" id="2.30.42.10:FF:000063">
    <property type="entry name" value="Peptidase, S41 family"/>
    <property type="match status" value="1"/>
</dbReference>
<dbReference type="InterPro" id="IPR001478">
    <property type="entry name" value="PDZ"/>
</dbReference>
<dbReference type="CDD" id="cd06782">
    <property type="entry name" value="cpPDZ_CPP-like"/>
    <property type="match status" value="1"/>
</dbReference>
<evidence type="ECO:0000259" key="6">
    <source>
        <dbReference type="PROSITE" id="PS50106"/>
    </source>
</evidence>
<evidence type="ECO:0000256" key="2">
    <source>
        <dbReference type="ARBA" id="ARBA00022670"/>
    </source>
</evidence>
<evidence type="ECO:0000313" key="7">
    <source>
        <dbReference type="EMBL" id="OHA01726.1"/>
    </source>
</evidence>
<dbReference type="GO" id="GO:0008236">
    <property type="term" value="F:serine-type peptidase activity"/>
    <property type="evidence" value="ECO:0007669"/>
    <property type="project" value="UniProtKB-KW"/>
</dbReference>
<dbReference type="PROSITE" id="PS50106">
    <property type="entry name" value="PDZ"/>
    <property type="match status" value="1"/>
</dbReference>
<accession>A0A1G2KQM8</accession>
<dbReference type="STRING" id="1802271.A3C11_00305"/>
<dbReference type="Gene3D" id="2.30.42.10">
    <property type="match status" value="1"/>
</dbReference>
<dbReference type="CDD" id="cd07560">
    <property type="entry name" value="Peptidase_S41_CPP"/>
    <property type="match status" value="1"/>
</dbReference>
<evidence type="ECO:0000313" key="8">
    <source>
        <dbReference type="Proteomes" id="UP000177362"/>
    </source>
</evidence>
<reference evidence="7 8" key="1">
    <citation type="journal article" date="2016" name="Nat. Commun.">
        <title>Thousands of microbial genomes shed light on interconnected biogeochemical processes in an aquifer system.</title>
        <authorList>
            <person name="Anantharaman K."/>
            <person name="Brown C.T."/>
            <person name="Hug L.A."/>
            <person name="Sharon I."/>
            <person name="Castelle C.J."/>
            <person name="Probst A.J."/>
            <person name="Thomas B.C."/>
            <person name="Singh A."/>
            <person name="Wilkins M.J."/>
            <person name="Karaoz U."/>
            <person name="Brodie E.L."/>
            <person name="Williams K.H."/>
            <person name="Hubbard S.S."/>
            <person name="Banfield J.F."/>
        </authorList>
    </citation>
    <scope>NUCLEOTIDE SEQUENCE [LARGE SCALE GENOMIC DNA]</scope>
</reference>
<comment type="similarity">
    <text evidence="1 5">Belongs to the peptidase S41A family.</text>
</comment>
<dbReference type="NCBIfam" id="TIGR00225">
    <property type="entry name" value="prc"/>
    <property type="match status" value="1"/>
</dbReference>
<dbReference type="PANTHER" id="PTHR32060:SF30">
    <property type="entry name" value="CARBOXY-TERMINAL PROCESSING PROTEASE CTPA"/>
    <property type="match status" value="1"/>
</dbReference>
<keyword evidence="3 5" id="KW-0378">Hydrolase</keyword>
<organism evidence="7 8">
    <name type="scientific">Candidatus Sungbacteria bacterium RIFCSPHIGHO2_02_FULL_49_12</name>
    <dbReference type="NCBI Taxonomy" id="1802271"/>
    <lineage>
        <taxon>Bacteria</taxon>
        <taxon>Candidatus Sungiibacteriota</taxon>
    </lineage>
</organism>
<comment type="caution">
    <text evidence="7">The sequence shown here is derived from an EMBL/GenBank/DDBJ whole genome shotgun (WGS) entry which is preliminary data.</text>
</comment>
<dbReference type="Pfam" id="PF03572">
    <property type="entry name" value="Peptidase_S41"/>
    <property type="match status" value="1"/>
</dbReference>
<dbReference type="InterPro" id="IPR004447">
    <property type="entry name" value="Peptidase_S41A"/>
</dbReference>
<proteinExistence type="inferred from homology"/>
<dbReference type="SMART" id="SM00228">
    <property type="entry name" value="PDZ"/>
    <property type="match status" value="1"/>
</dbReference>
<dbReference type="Gene3D" id="3.90.226.10">
    <property type="entry name" value="2-enoyl-CoA Hydratase, Chain A, domain 1"/>
    <property type="match status" value="1"/>
</dbReference>
<dbReference type="Pfam" id="PF22694">
    <property type="entry name" value="CtpB_N-like"/>
    <property type="match status" value="1"/>
</dbReference>
<dbReference type="PANTHER" id="PTHR32060">
    <property type="entry name" value="TAIL-SPECIFIC PROTEASE"/>
    <property type="match status" value="1"/>
</dbReference>
<dbReference type="SMART" id="SM00245">
    <property type="entry name" value="TSPc"/>
    <property type="match status" value="1"/>
</dbReference>
<protein>
    <recommendedName>
        <fullName evidence="6">PDZ domain-containing protein</fullName>
    </recommendedName>
</protein>
<dbReference type="Proteomes" id="UP000177362">
    <property type="component" value="Unassembled WGS sequence"/>
</dbReference>
<evidence type="ECO:0000256" key="3">
    <source>
        <dbReference type="ARBA" id="ARBA00022801"/>
    </source>
</evidence>